<dbReference type="InterPro" id="IPR011407">
    <property type="entry name" value="10_FTHF_DH"/>
</dbReference>
<feature type="binding site" evidence="11">
    <location>
        <begin position="75"/>
        <end position="77"/>
    </location>
    <ligand>
        <name>(6R)-10-formyltetrahydrofolate</name>
        <dbReference type="ChEBI" id="CHEBI:195366"/>
    </ligand>
</feature>
<dbReference type="Gene3D" id="3.40.309.10">
    <property type="entry name" value="Aldehyde Dehydrogenase, Chain A, domain 2"/>
    <property type="match status" value="1"/>
</dbReference>
<comment type="similarity">
    <text evidence="15">Belongs to the aldehyde dehydrogenase family.</text>
</comment>
<feature type="domain" description="Carrier" evidence="16">
    <location>
        <begin position="304"/>
        <end position="381"/>
    </location>
</feature>
<evidence type="ECO:0000256" key="5">
    <source>
        <dbReference type="ARBA" id="ARBA00022563"/>
    </source>
</evidence>
<dbReference type="InterPro" id="IPR002376">
    <property type="entry name" value="Formyl_transf_N"/>
</dbReference>
<dbReference type="InterPro" id="IPR029510">
    <property type="entry name" value="Ald_DH_CS_GLU"/>
</dbReference>
<dbReference type="SUPFAM" id="SSF47336">
    <property type="entry name" value="ACP-like"/>
    <property type="match status" value="1"/>
</dbReference>
<feature type="site" description="Essential for catalytic activity" evidence="13">
    <location>
        <position position="129"/>
    </location>
</feature>
<feature type="binding site" evidence="12">
    <location>
        <begin position="721"/>
        <end position="723"/>
    </location>
    <ligand>
        <name>NADP(+)</name>
        <dbReference type="ChEBI" id="CHEBI:58349"/>
    </ligand>
</feature>
<dbReference type="GO" id="GO:0016620">
    <property type="term" value="F:oxidoreductase activity, acting on the aldehyde or oxo group of donors, NAD or NADP as acceptor"/>
    <property type="evidence" value="ECO:0007669"/>
    <property type="project" value="InterPro"/>
</dbReference>
<dbReference type="InterPro" id="IPR036477">
    <property type="entry name" value="Formyl_transf_N_sf"/>
</dbReference>
<dbReference type="EC" id="1.5.1.6" evidence="9"/>
<comment type="catalytic activity">
    <reaction evidence="8">
        <text>(6R)-10-formyltetrahydrofolate + NADP(+) + H2O = (6S)-5,6,7,8-tetrahydrofolate + CO2 + NADPH + H(+)</text>
        <dbReference type="Rhea" id="RHEA:10180"/>
        <dbReference type="ChEBI" id="CHEBI:15377"/>
        <dbReference type="ChEBI" id="CHEBI:15378"/>
        <dbReference type="ChEBI" id="CHEBI:16526"/>
        <dbReference type="ChEBI" id="CHEBI:57453"/>
        <dbReference type="ChEBI" id="CHEBI:57783"/>
        <dbReference type="ChEBI" id="CHEBI:58349"/>
        <dbReference type="ChEBI" id="CHEBI:195366"/>
        <dbReference type="EC" id="1.5.1.6"/>
    </reaction>
    <physiologicalReaction direction="left-to-right" evidence="8">
        <dbReference type="Rhea" id="RHEA:10181"/>
    </physiologicalReaction>
</comment>
<evidence type="ECO:0000256" key="3">
    <source>
        <dbReference type="ARBA" id="ARBA00022450"/>
    </source>
</evidence>
<proteinExistence type="inferred from homology"/>
<feature type="active site" description="Proton donor" evidence="10">
    <location>
        <position position="93"/>
    </location>
</feature>
<evidence type="ECO:0000256" key="13">
    <source>
        <dbReference type="PIRSR" id="PIRSR036489-4"/>
    </source>
</evidence>
<dbReference type="PIRSF" id="PIRSF036489">
    <property type="entry name" value="10-FTHFDH"/>
    <property type="match status" value="1"/>
</dbReference>
<dbReference type="SUPFAM" id="SSF53328">
    <property type="entry name" value="Formyltransferase"/>
    <property type="match status" value="1"/>
</dbReference>
<feature type="binding site" evidence="12">
    <location>
        <position position="674"/>
    </location>
    <ligand>
        <name>NADP(+)</name>
        <dbReference type="ChEBI" id="CHEBI:58349"/>
    </ligand>
</feature>
<comment type="similarity">
    <text evidence="2 9">In the N-terminal section; belongs to the GART family.</text>
</comment>
<evidence type="ECO:0000256" key="9">
    <source>
        <dbReference type="PIRNR" id="PIRNR036489"/>
    </source>
</evidence>
<dbReference type="GO" id="GO:0006730">
    <property type="term" value="P:one-carbon metabolic process"/>
    <property type="evidence" value="ECO:0007669"/>
    <property type="project" value="UniProtKB-KW"/>
</dbReference>
<dbReference type="PANTHER" id="PTHR11699">
    <property type="entry name" value="ALDEHYDE DEHYDROGENASE-RELATED"/>
    <property type="match status" value="1"/>
</dbReference>
<evidence type="ECO:0000256" key="15">
    <source>
        <dbReference type="RuleBase" id="RU003345"/>
    </source>
</evidence>
<dbReference type="InterPro" id="IPR016160">
    <property type="entry name" value="Ald_DH_CS_CYS"/>
</dbReference>
<dbReference type="InterPro" id="IPR005793">
    <property type="entry name" value="Formyl_trans_C"/>
</dbReference>
<name>A0A8C2I9D5_CYPCA</name>
<protein>
    <recommendedName>
        <fullName evidence="9">10-formyltetrahydrofolate dehydrogenase</fullName>
        <ecNumber evidence="9">1.5.1.6</ecNumber>
    </recommendedName>
</protein>
<dbReference type="PROSITE" id="PS50075">
    <property type="entry name" value="CARRIER"/>
    <property type="match status" value="1"/>
</dbReference>
<dbReference type="InterPro" id="IPR016161">
    <property type="entry name" value="Ald_DH/histidinol_DH"/>
</dbReference>
<dbReference type="Gene3D" id="3.40.605.10">
    <property type="entry name" value="Aldehyde Dehydrogenase, Chain A, domain 1"/>
    <property type="match status" value="2"/>
</dbReference>
<dbReference type="InterPro" id="IPR015590">
    <property type="entry name" value="Aldehyde_DH_dom"/>
</dbReference>
<evidence type="ECO:0000256" key="1">
    <source>
        <dbReference type="ARBA" id="ARBA00007995"/>
    </source>
</evidence>
<feature type="active site" description="Proton donor" evidence="10">
    <location>
        <position position="624"/>
    </location>
</feature>
<dbReference type="SUPFAM" id="SSF53720">
    <property type="entry name" value="ALDH-like"/>
    <property type="match status" value="1"/>
</dbReference>
<keyword evidence="6 9" id="KW-0521">NADP</keyword>
<evidence type="ECO:0000256" key="2">
    <source>
        <dbReference type="ARBA" id="ARBA00010978"/>
    </source>
</evidence>
<keyword evidence="3" id="KW-0596">Phosphopantetheine</keyword>
<dbReference type="FunFam" id="3.40.605.10:FF:000026">
    <property type="entry name" value="Aldehyde dehydrogenase, putative"/>
    <property type="match status" value="1"/>
</dbReference>
<dbReference type="Ensembl" id="ENSCCRT00020083885.1">
    <property type="protein sequence ID" value="ENSCCRP00020076515.1"/>
    <property type="gene ID" value="ENSCCRG00020035285.1"/>
</dbReference>
<dbReference type="PROSITE" id="PS00687">
    <property type="entry name" value="ALDEHYDE_DEHYDR_GLU"/>
    <property type="match status" value="1"/>
</dbReference>
<feature type="binding site" evidence="12">
    <location>
        <begin position="567"/>
        <end position="568"/>
    </location>
    <ligand>
        <name>NADP(+)</name>
        <dbReference type="ChEBI" id="CHEBI:58349"/>
    </ligand>
</feature>
<comment type="similarity">
    <text evidence="1 9">In the C-terminal section; belongs to the aldehyde dehydrogenase family. ALDH1L subfamily.</text>
</comment>
<dbReference type="InterPro" id="IPR011034">
    <property type="entry name" value="Formyl_transferase-like_C_sf"/>
</dbReference>
<dbReference type="FunFam" id="3.40.50.170:FF:000002">
    <property type="entry name" value="10-formyltetrahydrofolate dehydrogenase"/>
    <property type="match status" value="1"/>
</dbReference>
<organism evidence="17 18">
    <name type="scientific">Cyprinus carpio</name>
    <name type="common">Common carp</name>
    <dbReference type="NCBI Taxonomy" id="7962"/>
    <lineage>
        <taxon>Eukaryota</taxon>
        <taxon>Metazoa</taxon>
        <taxon>Chordata</taxon>
        <taxon>Craniata</taxon>
        <taxon>Vertebrata</taxon>
        <taxon>Euteleostomi</taxon>
        <taxon>Actinopterygii</taxon>
        <taxon>Neopterygii</taxon>
        <taxon>Teleostei</taxon>
        <taxon>Ostariophysi</taxon>
        <taxon>Cypriniformes</taxon>
        <taxon>Cyprinidae</taxon>
        <taxon>Cyprininae</taxon>
        <taxon>Cyprinus</taxon>
    </lineage>
</organism>
<dbReference type="Gene3D" id="1.10.1200.10">
    <property type="entry name" value="ACP-like"/>
    <property type="match status" value="1"/>
</dbReference>
<dbReference type="FunFam" id="3.10.25.10:FF:000002">
    <property type="entry name" value="10-formyltetrahydrofolate dehydrogenase"/>
    <property type="match status" value="1"/>
</dbReference>
<feature type="active site" description="Proton acceptor" evidence="10">
    <location>
        <position position="590"/>
    </location>
</feature>
<dbReference type="InterPro" id="IPR016163">
    <property type="entry name" value="Ald_DH_C"/>
</dbReference>
<dbReference type="GO" id="GO:0005737">
    <property type="term" value="C:cytoplasm"/>
    <property type="evidence" value="ECO:0007669"/>
    <property type="project" value="InterPro"/>
</dbReference>
<keyword evidence="5 9" id="KW-0554">One-carbon metabolism</keyword>
<evidence type="ECO:0000256" key="6">
    <source>
        <dbReference type="ARBA" id="ARBA00022857"/>
    </source>
</evidence>
<dbReference type="Pfam" id="PF00550">
    <property type="entry name" value="PP-binding"/>
    <property type="match status" value="1"/>
</dbReference>
<dbReference type="InterPro" id="IPR016162">
    <property type="entry name" value="Ald_DH_N"/>
</dbReference>
<evidence type="ECO:0000256" key="11">
    <source>
        <dbReference type="PIRSR" id="PIRSR036489-2"/>
    </source>
</evidence>
<dbReference type="GO" id="GO:0009258">
    <property type="term" value="P:10-formyltetrahydrofolate catabolic process"/>
    <property type="evidence" value="ECO:0007669"/>
    <property type="project" value="UniProtKB-UniRule"/>
</dbReference>
<evidence type="ECO:0000256" key="12">
    <source>
        <dbReference type="PIRSR" id="PIRSR036489-3"/>
    </source>
</evidence>
<dbReference type="InterPro" id="IPR009081">
    <property type="entry name" value="PP-bd_ACP"/>
</dbReference>
<dbReference type="FunFam" id="1.10.1200.10:FF:000002">
    <property type="entry name" value="10-formyltetrahydrofolate dehydrogenase"/>
    <property type="match status" value="1"/>
</dbReference>
<reference evidence="17" key="1">
    <citation type="submission" date="2025-08" db="UniProtKB">
        <authorList>
            <consortium name="Ensembl"/>
        </authorList>
    </citation>
    <scope>IDENTIFICATION</scope>
</reference>
<dbReference type="InterPro" id="IPR036736">
    <property type="entry name" value="ACP-like_sf"/>
</dbReference>
<dbReference type="FunFam" id="3.40.605.10:FF:000038">
    <property type="entry name" value="Aldehyde dehydrogenase 1 family member L1"/>
    <property type="match status" value="1"/>
</dbReference>
<feature type="binding site" evidence="12">
    <location>
        <begin position="547"/>
        <end position="552"/>
    </location>
    <ligand>
        <name>NADP(+)</name>
        <dbReference type="ChEBI" id="CHEBI:58349"/>
    </ligand>
</feature>
<evidence type="ECO:0000256" key="4">
    <source>
        <dbReference type="ARBA" id="ARBA00022553"/>
    </source>
</evidence>
<evidence type="ECO:0000256" key="7">
    <source>
        <dbReference type="ARBA" id="ARBA00023002"/>
    </source>
</evidence>
<dbReference type="InterPro" id="IPR037022">
    <property type="entry name" value="Formyl_trans_C_sf"/>
</dbReference>
<evidence type="ECO:0000256" key="8">
    <source>
        <dbReference type="ARBA" id="ARBA00048239"/>
    </source>
</evidence>
<dbReference type="Pfam" id="PF00171">
    <property type="entry name" value="Aldedh"/>
    <property type="match status" value="2"/>
</dbReference>
<dbReference type="GO" id="GO:0016155">
    <property type="term" value="F:formyltetrahydrofolate dehydrogenase activity"/>
    <property type="evidence" value="ECO:0007669"/>
    <property type="project" value="UniProtKB-UniRule"/>
</dbReference>
<sequence>ALIGQSLFGQEVYTNLRKQGHKVVGVFTVPDKDGKADPLGECQMGGGGIEWSTNQVVEAYKAVGAELNVMPFCSQFIPMNVIDFPKHGSIIYHPSILPRHRGASAINWTLIEGDMKAGFSIFWADDGLDTGPILLQKECPVEPNDTVDTLYNRFLFPEGIKAMVEAVQLIADGKAPKIPQSEDGASYEGIQKKSNAKVNMAQPTEVIHNWIRGHDKVPGAWAVIDGKPVTLYSSSMLSGSVPTGQPIEVEGASQPGLIAKSGLILFGSDGKALQVKNLQFEDGKMIPASKYFSSEETASLDLTDDEKKMAEEIRVIWKGILSNVPAIDDTTDFFKSGAASMDVVRLVEELKQKCGGVQLQNEDVYMATTFQSFIQMFVRRLRGEDQEEELVIDYVTKDVNNMTVKMPYQCFINGKFEDAEDGKTYNTVNPTDGSVICKVSYASVADVDRAVSAAKEAFDNGPWGKMNPRDRGRFVDFFEELPVGSFYNLITTEIELFDFFCILCWAQRYPSIRPDPIVTPLTALKFAELTVKAGIPKGVINIVPGSGGLVGQRMSDHPDIRKLGFTGSTPIGKQIMKSCAVSNLKKVSLELGGKSPLIIFSDCDMDKAVRMGMSSVYFNKGENCIAAGRLFVEESIHDEYIRRVVEEIKKMKIGDPLDRSTDHGPQNHKAHLDKLVEYCEIGVKEGAMLVYGGRQVDRPGFFMEPTVFTDVEDHMFIAKEESFGPVMVVSKFKDGDVDGVLSRANNTEFGLASGVFTRDINKAMYVSEKLEAGTVFVNTYNKTDVAAPFGGFKQSGFGKDLGEEALHEYLRTKAVTVEY</sequence>
<feature type="active site" evidence="14">
    <location>
        <position position="590"/>
    </location>
</feature>
<keyword evidence="4" id="KW-0597">Phosphoprotein</keyword>
<keyword evidence="7 9" id="KW-0560">Oxidoreductase</keyword>
<evidence type="ECO:0000313" key="18">
    <source>
        <dbReference type="Proteomes" id="UP000694701"/>
    </source>
</evidence>
<dbReference type="Proteomes" id="UP000694701">
    <property type="component" value="Unplaced"/>
</dbReference>
<feature type="binding site" evidence="11">
    <location>
        <position position="129"/>
    </location>
    <ligand>
        <name>(6R)-10-formyltetrahydrofolate</name>
        <dbReference type="ChEBI" id="CHEBI:195366"/>
    </ligand>
</feature>
<dbReference type="FunFam" id="3.40.309.10:FF:000008">
    <property type="entry name" value="Cytosolic 10-formyltetrahydrofolate dehydrogenase"/>
    <property type="match status" value="1"/>
</dbReference>
<accession>A0A8C2I9D5</accession>
<dbReference type="Pfam" id="PF02911">
    <property type="entry name" value="Formyl_trans_C"/>
    <property type="match status" value="1"/>
</dbReference>
<evidence type="ECO:0000256" key="14">
    <source>
        <dbReference type="PROSITE-ProRule" id="PRU10007"/>
    </source>
</evidence>
<evidence type="ECO:0000256" key="10">
    <source>
        <dbReference type="PIRSR" id="PIRSR036489-1"/>
    </source>
</evidence>
<dbReference type="AlphaFoldDB" id="A0A8C2I9D5"/>
<dbReference type="Pfam" id="PF00551">
    <property type="entry name" value="Formyl_trans_N"/>
    <property type="match status" value="1"/>
</dbReference>
<dbReference type="Gene3D" id="3.10.25.10">
    <property type="entry name" value="Formyl transferase, C-terminal domain"/>
    <property type="match status" value="1"/>
</dbReference>
<dbReference type="PROSITE" id="PS00070">
    <property type="entry name" value="ALDEHYDE_DEHYDR_CYS"/>
    <property type="match status" value="1"/>
</dbReference>
<dbReference type="Gene3D" id="3.40.50.170">
    <property type="entry name" value="Formyl transferase, N-terminal domain"/>
    <property type="match status" value="1"/>
</dbReference>
<evidence type="ECO:0000259" key="16">
    <source>
        <dbReference type="PROSITE" id="PS50075"/>
    </source>
</evidence>
<dbReference type="CDD" id="cd08703">
    <property type="entry name" value="FDH_Hydrolase_C"/>
    <property type="match status" value="1"/>
</dbReference>
<dbReference type="FunFam" id="3.40.605.10:FF:000072">
    <property type="entry name" value="Uncharacterized protein"/>
    <property type="match status" value="1"/>
</dbReference>
<dbReference type="SUPFAM" id="SSF50486">
    <property type="entry name" value="FMT C-terminal domain-like"/>
    <property type="match status" value="1"/>
</dbReference>
<evidence type="ECO:0000313" key="17">
    <source>
        <dbReference type="Ensembl" id="ENSCCRP00020076515.1"/>
    </source>
</evidence>
<dbReference type="InterPro" id="IPR001555">
    <property type="entry name" value="GART_AS"/>
</dbReference>
<dbReference type="PROSITE" id="PS00373">
    <property type="entry name" value="GART"/>
    <property type="match status" value="1"/>
</dbReference>